<proteinExistence type="predicted"/>
<protein>
    <recommendedName>
        <fullName evidence="14">Odorant receptor</fullName>
    </recommendedName>
</protein>
<dbReference type="GO" id="GO:0007165">
    <property type="term" value="P:signal transduction"/>
    <property type="evidence" value="ECO:0007669"/>
    <property type="project" value="UniProtKB-KW"/>
</dbReference>
<evidence type="ECO:0000313" key="13">
    <source>
        <dbReference type="Proteomes" id="UP001200034"/>
    </source>
</evidence>
<sequence>KNNLMSKPFVTFEDFMSLPLFFCHTIGLDPYQTVTDRSSVIKLAANLILQIVNLNFCFSMELLFLYECYKNNENFIKACMVMAFIGFVIVGELKMITVWRQRHQLDGLVQEMKSIFPPVDDEHQQEFQVDRYVKRTRWIMKFLISLFLTLIITYNLFAIVQFLIQRYVLQIPGVRMAMPYTEMCLWSTDTMLGFGSMYVMQAVAGYTCVTCQLSSDLLIYGIVMQAIMHFDYLSRTVEGIQVSKESATTNFELLLKLIAYHDKLLGTTDVINEVFGFSLLINFISSSVLVCFLGFQISIGLSPELICKLTIYLAAAIMEIYLLCYFSDALIVASERVASAVYQMNWFDADQRFKKMLITITIRAQKPVFLTATVFLDISMETMTTFLQMSYRFFCLIRTMYL</sequence>
<dbReference type="PANTHER" id="PTHR21137:SF44">
    <property type="entry name" value="ODORANT RECEPTOR 13A-RELATED"/>
    <property type="match status" value="1"/>
</dbReference>
<dbReference type="GO" id="GO:0005549">
    <property type="term" value="F:odorant binding"/>
    <property type="evidence" value="ECO:0007669"/>
    <property type="project" value="InterPro"/>
</dbReference>
<accession>A0AAD4K4Q6</accession>
<keyword evidence="4 11" id="KW-0812">Transmembrane</keyword>
<feature type="transmembrane region" description="Helical" evidence="11">
    <location>
        <begin position="142"/>
        <end position="164"/>
    </location>
</feature>
<comment type="subcellular location">
    <subcellularLocation>
        <location evidence="1">Cell membrane</location>
        <topology evidence="1">Multi-pass membrane protein</topology>
    </subcellularLocation>
</comment>
<comment type="caution">
    <text evidence="12">The sequence shown here is derived from an EMBL/GenBank/DDBJ whole genome shotgun (WGS) entry which is preliminary data.</text>
</comment>
<evidence type="ECO:0000256" key="8">
    <source>
        <dbReference type="ARBA" id="ARBA00023170"/>
    </source>
</evidence>
<dbReference type="GO" id="GO:0005886">
    <property type="term" value="C:plasma membrane"/>
    <property type="evidence" value="ECO:0007669"/>
    <property type="project" value="UniProtKB-SubCell"/>
</dbReference>
<evidence type="ECO:0000256" key="4">
    <source>
        <dbReference type="ARBA" id="ARBA00022692"/>
    </source>
</evidence>
<comment type="subunit">
    <text evidence="10">Interacts with Orco. Complexes exist early in the endomembrane system in olfactory sensory neurons (OSNs), coupling these complexes to the conserved ciliary trafficking pathway.</text>
</comment>
<evidence type="ECO:0000256" key="1">
    <source>
        <dbReference type="ARBA" id="ARBA00004651"/>
    </source>
</evidence>
<dbReference type="Proteomes" id="UP001200034">
    <property type="component" value="Unassembled WGS sequence"/>
</dbReference>
<evidence type="ECO:0000256" key="10">
    <source>
        <dbReference type="ARBA" id="ARBA00038679"/>
    </source>
</evidence>
<evidence type="ECO:0000313" key="12">
    <source>
        <dbReference type="EMBL" id="KAH8377051.1"/>
    </source>
</evidence>
<dbReference type="EMBL" id="JAJJHW010001127">
    <property type="protein sequence ID" value="KAH8377051.1"/>
    <property type="molecule type" value="Genomic_DNA"/>
</dbReference>
<keyword evidence="13" id="KW-1185">Reference proteome</keyword>
<keyword evidence="2" id="KW-1003">Cell membrane</keyword>
<evidence type="ECO:0000256" key="11">
    <source>
        <dbReference type="SAM" id="Phobius"/>
    </source>
</evidence>
<organism evidence="12 13">
    <name type="scientific">Drosophila rubida</name>
    <dbReference type="NCBI Taxonomy" id="30044"/>
    <lineage>
        <taxon>Eukaryota</taxon>
        <taxon>Metazoa</taxon>
        <taxon>Ecdysozoa</taxon>
        <taxon>Arthropoda</taxon>
        <taxon>Hexapoda</taxon>
        <taxon>Insecta</taxon>
        <taxon>Pterygota</taxon>
        <taxon>Neoptera</taxon>
        <taxon>Endopterygota</taxon>
        <taxon>Diptera</taxon>
        <taxon>Brachycera</taxon>
        <taxon>Muscomorpha</taxon>
        <taxon>Ephydroidea</taxon>
        <taxon>Drosophilidae</taxon>
        <taxon>Drosophila</taxon>
    </lineage>
</organism>
<feature type="non-terminal residue" evidence="12">
    <location>
        <position position="402"/>
    </location>
</feature>
<gene>
    <name evidence="12" type="ORF">KR093_003095</name>
</gene>
<dbReference type="PANTHER" id="PTHR21137">
    <property type="entry name" value="ODORANT RECEPTOR"/>
    <property type="match status" value="1"/>
</dbReference>
<feature type="transmembrane region" description="Helical" evidence="11">
    <location>
        <begin position="309"/>
        <end position="333"/>
    </location>
</feature>
<evidence type="ECO:0000256" key="5">
    <source>
        <dbReference type="ARBA" id="ARBA00022725"/>
    </source>
</evidence>
<name>A0AAD4K4Q6_9MUSC</name>
<evidence type="ECO:0000256" key="3">
    <source>
        <dbReference type="ARBA" id="ARBA00022606"/>
    </source>
</evidence>
<dbReference type="GO" id="GO:0004984">
    <property type="term" value="F:olfactory receptor activity"/>
    <property type="evidence" value="ECO:0007669"/>
    <property type="project" value="InterPro"/>
</dbReference>
<reference evidence="12" key="1">
    <citation type="journal article" date="2021" name="Mol. Ecol. Resour.">
        <title>Phylogenomic analyses of the genus Drosophila reveals genomic signals of climate adaptation.</title>
        <authorList>
            <person name="Li F."/>
            <person name="Rane R.V."/>
            <person name="Luria V."/>
            <person name="Xiong Z."/>
            <person name="Chen J."/>
            <person name="Li Z."/>
            <person name="Catullo R.A."/>
            <person name="Griffin P.C."/>
            <person name="Schiffer M."/>
            <person name="Pearce S."/>
            <person name="Lee S.F."/>
            <person name="McElroy K."/>
            <person name="Stocker A."/>
            <person name="Shirriffs J."/>
            <person name="Cockerell F."/>
            <person name="Coppin C."/>
            <person name="Sgro C.M."/>
            <person name="Karger A."/>
            <person name="Cain J.W."/>
            <person name="Weber J.A."/>
            <person name="Santpere G."/>
            <person name="Kirschner M.W."/>
            <person name="Hoffmann A.A."/>
            <person name="Oakeshott J.G."/>
            <person name="Zhang G."/>
        </authorList>
    </citation>
    <scope>NUCLEOTIDE SEQUENCE</scope>
    <source>
        <strain evidence="12">BGI-SZ-2011g</strain>
    </source>
</reference>
<keyword evidence="5" id="KW-0552">Olfaction</keyword>
<feature type="transmembrane region" description="Helical" evidence="11">
    <location>
        <begin position="274"/>
        <end position="297"/>
    </location>
</feature>
<feature type="transmembrane region" description="Helical" evidence="11">
    <location>
        <begin position="75"/>
        <end position="93"/>
    </location>
</feature>
<evidence type="ECO:0000256" key="6">
    <source>
        <dbReference type="ARBA" id="ARBA00022989"/>
    </source>
</evidence>
<dbReference type="InterPro" id="IPR004117">
    <property type="entry name" value="7tm6_olfct_rcpt"/>
</dbReference>
<keyword evidence="3" id="KW-0716">Sensory transduction</keyword>
<evidence type="ECO:0000256" key="9">
    <source>
        <dbReference type="ARBA" id="ARBA00023224"/>
    </source>
</evidence>
<dbReference type="AlphaFoldDB" id="A0AAD4K4Q6"/>
<evidence type="ECO:0000256" key="7">
    <source>
        <dbReference type="ARBA" id="ARBA00023136"/>
    </source>
</evidence>
<evidence type="ECO:0000256" key="2">
    <source>
        <dbReference type="ARBA" id="ARBA00022475"/>
    </source>
</evidence>
<dbReference type="Pfam" id="PF02949">
    <property type="entry name" value="7tm_6"/>
    <property type="match status" value="1"/>
</dbReference>
<keyword evidence="8" id="KW-0675">Receptor</keyword>
<keyword evidence="7 11" id="KW-0472">Membrane</keyword>
<keyword evidence="6 11" id="KW-1133">Transmembrane helix</keyword>
<keyword evidence="9" id="KW-0807">Transducer</keyword>
<feature type="transmembrane region" description="Helical" evidence="11">
    <location>
        <begin position="43"/>
        <end position="63"/>
    </location>
</feature>
<evidence type="ECO:0008006" key="14">
    <source>
        <dbReference type="Google" id="ProtNLM"/>
    </source>
</evidence>